<dbReference type="PANTHER" id="PTHR11903">
    <property type="entry name" value="PROSTAGLANDIN G/H SYNTHASE"/>
    <property type="match status" value="1"/>
</dbReference>
<evidence type="ECO:0000313" key="9">
    <source>
        <dbReference type="Proteomes" id="UP000030752"/>
    </source>
</evidence>
<dbReference type="InterPro" id="IPR010255">
    <property type="entry name" value="Haem_peroxidase_sf"/>
</dbReference>
<dbReference type="PANTHER" id="PTHR11903:SF37">
    <property type="entry name" value="PSI-PRODUCING OXYGENASE A"/>
    <property type="match status" value="1"/>
</dbReference>
<dbReference type="Pfam" id="PF03098">
    <property type="entry name" value="An_peroxidase"/>
    <property type="match status" value="1"/>
</dbReference>
<proteinExistence type="predicted"/>
<dbReference type="CDD" id="cd09817">
    <property type="entry name" value="linoleate_diol_synthase_like"/>
    <property type="match status" value="1"/>
</dbReference>
<keyword evidence="3" id="KW-0223">Dioxygenase</keyword>
<feature type="region of interest" description="Disordered" evidence="7">
    <location>
        <begin position="1"/>
        <end position="26"/>
    </location>
</feature>
<keyword evidence="2 6" id="KW-0479">Metal-binding</keyword>
<dbReference type="GO" id="GO:0020037">
    <property type="term" value="F:heme binding"/>
    <property type="evidence" value="ECO:0007669"/>
    <property type="project" value="InterPro"/>
</dbReference>
<protein>
    <recommendedName>
        <fullName evidence="10">Heme peroxidase</fullName>
    </recommendedName>
</protein>
<dbReference type="GO" id="GO:0051213">
    <property type="term" value="F:dioxygenase activity"/>
    <property type="evidence" value="ECO:0007669"/>
    <property type="project" value="UniProtKB-KW"/>
</dbReference>
<accession>W2RKP0</accession>
<evidence type="ECO:0000256" key="7">
    <source>
        <dbReference type="SAM" id="MobiDB-lite"/>
    </source>
</evidence>
<dbReference type="GeneID" id="19975899"/>
<evidence type="ECO:0000256" key="6">
    <source>
        <dbReference type="PIRSR" id="PIRSR619791-2"/>
    </source>
</evidence>
<sequence>MADQKPSANGVASPNTATIPSGTNKKSESQVLDALKAVNARNIDTLADVALHGLEGGPIDDKTYLMERIIQLTAELPLHDRVSDSLTNSLLTQLWNDLEHPPKRALGFDFAFRKPDGSNNNMMFPHVGKAGQPYAKTVQSTRMRPTSLPDPGVVFDSVLARKDYKPHPNGISSVLFYLASIIIHDCFHTSHDDFAISETSSYLDLAPLYGSNEEQQRSVRTLKDGKIKPDCFSDKRILGFPPGVACFLIMFNRFHNHVVANIAKIDEGGRFSHIRSGRSGFKGTPKKDGAMPSPEELYDEALFQTGRLVTTGLYANIILKDYVRTILGLNQVDTLWNLDPRSDEGKAIFGKKIPEAMGNQCSAEFNLVYRWHSCVSERDAKWTEDVLKAMGQGKVPEGRDFVEALKVWGDKIPADPAARTFEGLKRQSDGSFSDDDLAEIWAASVDDVAGSFGAAHVPHILRSVEILGMMQSRSWNLASLNEFREYFKLKPHKTFKDINPDPQIAKQLERLYGHPDNVEIYPGIVVEAAKKPMKPGSGLCASYTTSRAVLSDAVALVRSDRFHTIDMTPQNLTNWGYNAANYDLDINHGCVIYKLILNAFPNHFSKNSVYAHYPMVIPDKNKPILRELGRDGLYSWERPIAKSAAISQPSGAIGAAALSDSAKFDSLWAKRSTRFGAPSTPAKAQLPLAEVVLKNDKWQPDTTKWYTESIERLWKEKQYELGGAQQIDIVKDVLNPAHVGYIETVLGIPLTEKAKEHHGHQGLLSLLGEVFDHAFGRPKPSNLNASTRDGTHWLADAISSHLGRGSDSNQASFAKQAFADLAKAGDDVKAAAWQDVIPTSALMLNTLSRLSAQTCEFFLDAKEERRKVEAAAKASDSSTLSRYAQEATRLSSNITLAKKATTEVQVKEGWTSLSTTTVQPGQVVVVDVAKAQGEGLKGADSFRLDREESAYSMKAYGPEVDLAYKVTYICNTVITKILAQHPDINRAPGPQGQIKKIKDDFGTVMYLNAEESQYVPYPTSMKLRWKA</sequence>
<evidence type="ECO:0000256" key="4">
    <source>
        <dbReference type="ARBA" id="ARBA00023002"/>
    </source>
</evidence>
<dbReference type="InParanoid" id="W2RKP0"/>
<dbReference type="PRINTS" id="PR00457">
    <property type="entry name" value="ANPEROXIDASE"/>
</dbReference>
<dbReference type="GO" id="GO:0046872">
    <property type="term" value="F:metal ion binding"/>
    <property type="evidence" value="ECO:0007669"/>
    <property type="project" value="UniProtKB-KW"/>
</dbReference>
<dbReference type="InterPro" id="IPR019791">
    <property type="entry name" value="Haem_peroxidase_animal"/>
</dbReference>
<keyword evidence="4" id="KW-0560">Oxidoreductase</keyword>
<dbReference type="RefSeq" id="XP_008721101.1">
    <property type="nucleotide sequence ID" value="XM_008722879.1"/>
</dbReference>
<dbReference type="STRING" id="1220924.W2RKP0"/>
<keyword evidence="5 6" id="KW-0408">Iron</keyword>
<evidence type="ECO:0000256" key="1">
    <source>
        <dbReference type="ARBA" id="ARBA00022617"/>
    </source>
</evidence>
<dbReference type="AlphaFoldDB" id="W2RKP0"/>
<dbReference type="InterPro" id="IPR034812">
    <property type="entry name" value="Ppo-like_N"/>
</dbReference>
<dbReference type="SUPFAM" id="SSF48113">
    <property type="entry name" value="Heme-dependent peroxidases"/>
    <property type="match status" value="1"/>
</dbReference>
<dbReference type="GO" id="GO:0006631">
    <property type="term" value="P:fatty acid metabolic process"/>
    <property type="evidence" value="ECO:0007669"/>
    <property type="project" value="UniProtKB-ARBA"/>
</dbReference>
<dbReference type="Gene3D" id="1.10.640.10">
    <property type="entry name" value="Haem peroxidase domain superfamily, animal type"/>
    <property type="match status" value="1"/>
</dbReference>
<dbReference type="GO" id="GO:0006979">
    <property type="term" value="P:response to oxidative stress"/>
    <property type="evidence" value="ECO:0007669"/>
    <property type="project" value="InterPro"/>
</dbReference>
<gene>
    <name evidence="8" type="ORF">HMPREF1541_08560</name>
</gene>
<dbReference type="EMBL" id="KB822725">
    <property type="protein sequence ID" value="ETN36283.1"/>
    <property type="molecule type" value="Genomic_DNA"/>
</dbReference>
<evidence type="ECO:0000313" key="8">
    <source>
        <dbReference type="EMBL" id="ETN36283.1"/>
    </source>
</evidence>
<evidence type="ECO:0008006" key="10">
    <source>
        <dbReference type="Google" id="ProtNLM"/>
    </source>
</evidence>
<dbReference type="PROSITE" id="PS50292">
    <property type="entry name" value="PEROXIDASE_3"/>
    <property type="match status" value="1"/>
</dbReference>
<dbReference type="OrthoDB" id="823504at2759"/>
<feature type="binding site" description="axial binding residue" evidence="6">
    <location>
        <position position="372"/>
    </location>
    <ligand>
        <name>heme b</name>
        <dbReference type="ChEBI" id="CHEBI:60344"/>
    </ligand>
    <ligandPart>
        <name>Fe</name>
        <dbReference type="ChEBI" id="CHEBI:18248"/>
    </ligandPart>
</feature>
<dbReference type="InterPro" id="IPR050783">
    <property type="entry name" value="Oxylipin_biosynth_metab"/>
</dbReference>
<dbReference type="GO" id="GO:0004601">
    <property type="term" value="F:peroxidase activity"/>
    <property type="evidence" value="ECO:0007669"/>
    <property type="project" value="InterPro"/>
</dbReference>
<organism evidence="8 9">
    <name type="scientific">Cyphellophora europaea (strain CBS 101466)</name>
    <name type="common">Phialophora europaea</name>
    <dbReference type="NCBI Taxonomy" id="1220924"/>
    <lineage>
        <taxon>Eukaryota</taxon>
        <taxon>Fungi</taxon>
        <taxon>Dikarya</taxon>
        <taxon>Ascomycota</taxon>
        <taxon>Pezizomycotina</taxon>
        <taxon>Eurotiomycetes</taxon>
        <taxon>Chaetothyriomycetidae</taxon>
        <taxon>Chaetothyriales</taxon>
        <taxon>Cyphellophoraceae</taxon>
        <taxon>Cyphellophora</taxon>
    </lineage>
</organism>
<keyword evidence="9" id="KW-1185">Reference proteome</keyword>
<dbReference type="eggNOG" id="KOG2408">
    <property type="taxonomic scope" value="Eukaryota"/>
</dbReference>
<evidence type="ECO:0000256" key="3">
    <source>
        <dbReference type="ARBA" id="ARBA00022964"/>
    </source>
</evidence>
<name>W2RKP0_CYPE1</name>
<reference evidence="8 9" key="1">
    <citation type="submission" date="2013-03" db="EMBL/GenBank/DDBJ databases">
        <title>The Genome Sequence of Phialophora europaea CBS 101466.</title>
        <authorList>
            <consortium name="The Broad Institute Genomics Platform"/>
            <person name="Cuomo C."/>
            <person name="de Hoog S."/>
            <person name="Gorbushina A."/>
            <person name="Walker B."/>
            <person name="Young S.K."/>
            <person name="Zeng Q."/>
            <person name="Gargeya S."/>
            <person name="Fitzgerald M."/>
            <person name="Haas B."/>
            <person name="Abouelleil A."/>
            <person name="Allen A.W."/>
            <person name="Alvarado L."/>
            <person name="Arachchi H.M."/>
            <person name="Berlin A.M."/>
            <person name="Chapman S.B."/>
            <person name="Gainer-Dewar J."/>
            <person name="Goldberg J."/>
            <person name="Griggs A."/>
            <person name="Gujja S."/>
            <person name="Hansen M."/>
            <person name="Howarth C."/>
            <person name="Imamovic A."/>
            <person name="Ireland A."/>
            <person name="Larimer J."/>
            <person name="McCowan C."/>
            <person name="Murphy C."/>
            <person name="Pearson M."/>
            <person name="Poon T.W."/>
            <person name="Priest M."/>
            <person name="Roberts A."/>
            <person name="Saif S."/>
            <person name="Shea T."/>
            <person name="Sisk P."/>
            <person name="Sykes S."/>
            <person name="Wortman J."/>
            <person name="Nusbaum C."/>
            <person name="Birren B."/>
        </authorList>
    </citation>
    <scope>NUCLEOTIDE SEQUENCE [LARGE SCALE GENOMIC DNA]</scope>
    <source>
        <strain evidence="8 9">CBS 101466</strain>
    </source>
</reference>
<keyword evidence="1 6" id="KW-0349">Heme</keyword>
<evidence type="ECO:0000256" key="5">
    <source>
        <dbReference type="ARBA" id="ARBA00023004"/>
    </source>
</evidence>
<dbReference type="VEuPathDB" id="FungiDB:HMPREF1541_08560"/>
<evidence type="ECO:0000256" key="2">
    <source>
        <dbReference type="ARBA" id="ARBA00022723"/>
    </source>
</evidence>
<dbReference type="Proteomes" id="UP000030752">
    <property type="component" value="Unassembled WGS sequence"/>
</dbReference>
<dbReference type="HOGENOM" id="CLU_002329_1_0_1"/>
<feature type="compositionally biased region" description="Polar residues" evidence="7">
    <location>
        <begin position="1"/>
        <end position="24"/>
    </location>
</feature>
<dbReference type="InterPro" id="IPR037120">
    <property type="entry name" value="Haem_peroxidase_sf_animal"/>
</dbReference>